<evidence type="ECO:0000256" key="1">
    <source>
        <dbReference type="SAM" id="Phobius"/>
    </source>
</evidence>
<keyword evidence="1" id="KW-1133">Transmembrane helix</keyword>
<sequence length="77" mass="8350">MMVGSLKAGTHDCKWEKKKDSKEAKQLCQAVVVSSVKPHLVSSCDENGCVTNMFGFISGTTAVIDIFFILGIKLNTL</sequence>
<name>A0A1A6GLL9_NEOLE</name>
<proteinExistence type="predicted"/>
<protein>
    <submittedName>
        <fullName evidence="2">Uncharacterized protein</fullName>
    </submittedName>
</protein>
<reference evidence="2 3" key="1">
    <citation type="submission" date="2016-06" db="EMBL/GenBank/DDBJ databases">
        <title>The Draft Genome Sequence and Annotation of the Desert Woodrat Neotoma lepida.</title>
        <authorList>
            <person name="Campbell M."/>
            <person name="Oakeson K.F."/>
            <person name="Yandell M."/>
            <person name="Halpert J.R."/>
            <person name="Dearing D."/>
        </authorList>
    </citation>
    <scope>NUCLEOTIDE SEQUENCE [LARGE SCALE GENOMIC DNA]</scope>
    <source>
        <strain evidence="2">417</strain>
        <tissue evidence="2">Liver</tissue>
    </source>
</reference>
<keyword evidence="1" id="KW-0472">Membrane</keyword>
<gene>
    <name evidence="2" type="ORF">A6R68_05227</name>
</gene>
<accession>A0A1A6GLL9</accession>
<keyword evidence="1" id="KW-0812">Transmembrane</keyword>
<evidence type="ECO:0000313" key="2">
    <source>
        <dbReference type="EMBL" id="OBS66232.1"/>
    </source>
</evidence>
<dbReference type="Proteomes" id="UP000092124">
    <property type="component" value="Unassembled WGS sequence"/>
</dbReference>
<dbReference type="EMBL" id="LZPO01087348">
    <property type="protein sequence ID" value="OBS66232.1"/>
    <property type="molecule type" value="Genomic_DNA"/>
</dbReference>
<keyword evidence="3" id="KW-1185">Reference proteome</keyword>
<comment type="caution">
    <text evidence="2">The sequence shown here is derived from an EMBL/GenBank/DDBJ whole genome shotgun (WGS) entry which is preliminary data.</text>
</comment>
<organism evidence="2 3">
    <name type="scientific">Neotoma lepida</name>
    <name type="common">Desert woodrat</name>
    <dbReference type="NCBI Taxonomy" id="56216"/>
    <lineage>
        <taxon>Eukaryota</taxon>
        <taxon>Metazoa</taxon>
        <taxon>Chordata</taxon>
        <taxon>Craniata</taxon>
        <taxon>Vertebrata</taxon>
        <taxon>Euteleostomi</taxon>
        <taxon>Mammalia</taxon>
        <taxon>Eutheria</taxon>
        <taxon>Euarchontoglires</taxon>
        <taxon>Glires</taxon>
        <taxon>Rodentia</taxon>
        <taxon>Myomorpha</taxon>
        <taxon>Muroidea</taxon>
        <taxon>Cricetidae</taxon>
        <taxon>Neotominae</taxon>
        <taxon>Neotoma</taxon>
    </lineage>
</organism>
<evidence type="ECO:0000313" key="3">
    <source>
        <dbReference type="Proteomes" id="UP000092124"/>
    </source>
</evidence>
<dbReference type="AlphaFoldDB" id="A0A1A6GLL9"/>
<feature type="transmembrane region" description="Helical" evidence="1">
    <location>
        <begin position="53"/>
        <end position="72"/>
    </location>
</feature>